<keyword evidence="5 12" id="KW-0812">Transmembrane</keyword>
<dbReference type="GO" id="GO:0042383">
    <property type="term" value="C:sarcolemma"/>
    <property type="evidence" value="ECO:0007669"/>
    <property type="project" value="TreeGrafter"/>
</dbReference>
<feature type="domain" description="Calx-beta" evidence="13">
    <location>
        <begin position="276"/>
        <end position="376"/>
    </location>
</feature>
<dbReference type="GO" id="GO:0030424">
    <property type="term" value="C:axon"/>
    <property type="evidence" value="ECO:0007669"/>
    <property type="project" value="TreeGrafter"/>
</dbReference>
<dbReference type="InterPro" id="IPR032452">
    <property type="entry name" value="Na_Ca_Ex_C-exten"/>
</dbReference>
<accession>A0A3M7P7Y3</accession>
<dbReference type="Proteomes" id="UP000276133">
    <property type="component" value="Unassembled WGS sequence"/>
</dbReference>
<dbReference type="SMART" id="SM00237">
    <property type="entry name" value="Calx_beta"/>
    <property type="match status" value="1"/>
</dbReference>
<dbReference type="OrthoDB" id="418484at2759"/>
<dbReference type="InterPro" id="IPR003644">
    <property type="entry name" value="Calx_beta"/>
</dbReference>
<evidence type="ECO:0000256" key="12">
    <source>
        <dbReference type="SAM" id="Phobius"/>
    </source>
</evidence>
<feature type="transmembrane region" description="Helical" evidence="12">
    <location>
        <begin position="97"/>
        <end position="120"/>
    </location>
</feature>
<organism evidence="14 15">
    <name type="scientific">Brachionus plicatilis</name>
    <name type="common">Marine rotifer</name>
    <name type="synonym">Brachionus muelleri</name>
    <dbReference type="NCBI Taxonomy" id="10195"/>
    <lineage>
        <taxon>Eukaryota</taxon>
        <taxon>Metazoa</taxon>
        <taxon>Spiralia</taxon>
        <taxon>Gnathifera</taxon>
        <taxon>Rotifera</taxon>
        <taxon>Eurotatoria</taxon>
        <taxon>Monogononta</taxon>
        <taxon>Pseudotrocha</taxon>
        <taxon>Ploima</taxon>
        <taxon>Brachionidae</taxon>
        <taxon>Brachionus</taxon>
    </lineage>
</organism>
<dbReference type="InterPro" id="IPR038081">
    <property type="entry name" value="CalX-like_sf"/>
</dbReference>
<reference evidence="14 15" key="1">
    <citation type="journal article" date="2018" name="Sci. Rep.">
        <title>Genomic signatures of local adaptation to the degree of environmental predictability in rotifers.</title>
        <authorList>
            <person name="Franch-Gras L."/>
            <person name="Hahn C."/>
            <person name="Garcia-Roger E.M."/>
            <person name="Carmona M.J."/>
            <person name="Serra M."/>
            <person name="Gomez A."/>
        </authorList>
    </citation>
    <scope>NUCLEOTIDE SEQUENCE [LARGE SCALE GENOMIC DNA]</scope>
    <source>
        <strain evidence="14">HYR1</strain>
    </source>
</reference>
<keyword evidence="6" id="KW-0732">Signal</keyword>
<feature type="transmembrane region" description="Helical" evidence="12">
    <location>
        <begin position="65"/>
        <end position="85"/>
    </location>
</feature>
<keyword evidence="10" id="KW-0406">Ion transport</keyword>
<feature type="transmembrane region" description="Helical" evidence="12">
    <location>
        <begin position="126"/>
        <end position="146"/>
    </location>
</feature>
<evidence type="ECO:0000256" key="7">
    <source>
        <dbReference type="ARBA" id="ARBA00022737"/>
    </source>
</evidence>
<dbReference type="Gene3D" id="2.60.40.2030">
    <property type="match status" value="1"/>
</dbReference>
<dbReference type="Pfam" id="PF01699">
    <property type="entry name" value="Na_Ca_ex"/>
    <property type="match status" value="1"/>
</dbReference>
<evidence type="ECO:0000256" key="11">
    <source>
        <dbReference type="ARBA" id="ARBA00023136"/>
    </source>
</evidence>
<evidence type="ECO:0000313" key="15">
    <source>
        <dbReference type="Proteomes" id="UP000276133"/>
    </source>
</evidence>
<proteinExistence type="predicted"/>
<sequence>TSQEKAIKVTDSEGNSQTVMVRYWNETVSNLTLMALGSSAPEILLSIIEIFGNKFEAGDLGPNTIVGSAAFNLFVIIGYCITVVPGGEVRRIKHLRVFFVTATWSVFAYIWLYIIIAVITPNYVDVWEAVLTFMFFPLTVLTAYVVDKKIFFGNFLQKRIKSTKVVGDEEAQNDEPLRPVEHMDATDTTNPEIKNFEDHRKEYINILKEMRQKCPDVGVDELQKMAEVEILKRGPKSRAYYRIQATRKLIGGTSNVRKKLEVKDRIANSKSKSNLESIADLPLDTLTSVYFEPAHYTCFESVGSIELYVARQGGDLNNTILVDYRTENGSAEANSDYEYTEGSLIFYPNETRKHFVVKIIDDDVYEEDEHFYVRLSNARYQDKERVDEDTLAVTSPDLATVMILDDDHGGVFMFAEAKMEVIESVGVLRVKVIRTSGA</sequence>
<dbReference type="PANTHER" id="PTHR11878:SF65">
    <property type="entry name" value="NA_CA-EXCHANGE PROTEIN, ISOFORM G"/>
    <property type="match status" value="1"/>
</dbReference>
<keyword evidence="7" id="KW-0677">Repeat</keyword>
<comment type="caution">
    <text evidence="14">The sequence shown here is derived from an EMBL/GenBank/DDBJ whole genome shotgun (WGS) entry which is preliminary data.</text>
</comment>
<dbReference type="InterPro" id="IPR004837">
    <property type="entry name" value="NaCa_Exmemb"/>
</dbReference>
<dbReference type="PANTHER" id="PTHR11878">
    <property type="entry name" value="SODIUM/CALCIUM EXCHANGER"/>
    <property type="match status" value="1"/>
</dbReference>
<dbReference type="GO" id="GO:0098794">
    <property type="term" value="C:postsynapse"/>
    <property type="evidence" value="ECO:0007669"/>
    <property type="project" value="TreeGrafter"/>
</dbReference>
<keyword evidence="15" id="KW-1185">Reference proteome</keyword>
<keyword evidence="2" id="KW-0813">Transport</keyword>
<gene>
    <name evidence="14" type="ORF">BpHYR1_037526</name>
</gene>
<protein>
    <submittedName>
        <fullName evidence="14">Sodium calcium exchanger 3-like</fullName>
    </submittedName>
</protein>
<feature type="non-terminal residue" evidence="14">
    <location>
        <position position="438"/>
    </location>
</feature>
<dbReference type="GO" id="GO:0012505">
    <property type="term" value="C:endomembrane system"/>
    <property type="evidence" value="ECO:0007669"/>
    <property type="project" value="UniProtKB-SubCell"/>
</dbReference>
<evidence type="ECO:0000256" key="9">
    <source>
        <dbReference type="ARBA" id="ARBA00022989"/>
    </source>
</evidence>
<evidence type="ECO:0000256" key="8">
    <source>
        <dbReference type="ARBA" id="ARBA00022837"/>
    </source>
</evidence>
<evidence type="ECO:0000256" key="5">
    <source>
        <dbReference type="ARBA" id="ARBA00022692"/>
    </source>
</evidence>
<dbReference type="AlphaFoldDB" id="A0A3M7P7Y3"/>
<dbReference type="GO" id="GO:0007154">
    <property type="term" value="P:cell communication"/>
    <property type="evidence" value="ECO:0007669"/>
    <property type="project" value="InterPro"/>
</dbReference>
<dbReference type="InterPro" id="IPR044880">
    <property type="entry name" value="NCX_ion-bd_dom_sf"/>
</dbReference>
<name>A0A3M7P7Y3_BRAPC</name>
<evidence type="ECO:0000256" key="2">
    <source>
        <dbReference type="ARBA" id="ARBA00022448"/>
    </source>
</evidence>
<evidence type="ECO:0000256" key="1">
    <source>
        <dbReference type="ARBA" id="ARBA00004127"/>
    </source>
</evidence>
<comment type="subcellular location">
    <subcellularLocation>
        <location evidence="1">Endomembrane system</location>
        <topology evidence="1">Multi-pass membrane protein</topology>
    </subcellularLocation>
</comment>
<keyword evidence="4" id="KW-0109">Calcium transport</keyword>
<evidence type="ECO:0000256" key="6">
    <source>
        <dbReference type="ARBA" id="ARBA00022729"/>
    </source>
</evidence>
<keyword evidence="9 12" id="KW-1133">Transmembrane helix</keyword>
<keyword evidence="11 12" id="KW-0472">Membrane</keyword>
<evidence type="ECO:0000259" key="13">
    <source>
        <dbReference type="SMART" id="SM00237"/>
    </source>
</evidence>
<dbReference type="SUPFAM" id="SSF141072">
    <property type="entry name" value="CalX-like"/>
    <property type="match status" value="1"/>
</dbReference>
<dbReference type="GO" id="GO:0005432">
    <property type="term" value="F:calcium:sodium antiporter activity"/>
    <property type="evidence" value="ECO:0007669"/>
    <property type="project" value="TreeGrafter"/>
</dbReference>
<keyword evidence="8" id="KW-0106">Calcium</keyword>
<keyword evidence="3" id="KW-0050">Antiport</keyword>
<evidence type="ECO:0000256" key="3">
    <source>
        <dbReference type="ARBA" id="ARBA00022449"/>
    </source>
</evidence>
<evidence type="ECO:0000256" key="10">
    <source>
        <dbReference type="ARBA" id="ARBA00023065"/>
    </source>
</evidence>
<dbReference type="GO" id="GO:0098703">
    <property type="term" value="P:calcium ion import across plasma membrane"/>
    <property type="evidence" value="ECO:0007669"/>
    <property type="project" value="TreeGrafter"/>
</dbReference>
<dbReference type="Gene3D" id="1.20.1420.30">
    <property type="entry name" value="NCX, central ion-binding region"/>
    <property type="match status" value="1"/>
</dbReference>
<dbReference type="STRING" id="10195.A0A3M7P7Y3"/>
<dbReference type="InterPro" id="IPR051171">
    <property type="entry name" value="CaCA"/>
</dbReference>
<dbReference type="EMBL" id="REGN01012515">
    <property type="protein sequence ID" value="RMZ95205.1"/>
    <property type="molecule type" value="Genomic_DNA"/>
</dbReference>
<dbReference type="Pfam" id="PF16494">
    <property type="entry name" value="Na_Ca_ex_C"/>
    <property type="match status" value="1"/>
</dbReference>
<evidence type="ECO:0000256" key="4">
    <source>
        <dbReference type="ARBA" id="ARBA00022568"/>
    </source>
</evidence>
<feature type="non-terminal residue" evidence="14">
    <location>
        <position position="1"/>
    </location>
</feature>
<dbReference type="Pfam" id="PF03160">
    <property type="entry name" value="Calx-beta"/>
    <property type="match status" value="1"/>
</dbReference>
<evidence type="ECO:0000313" key="14">
    <source>
        <dbReference type="EMBL" id="RMZ95205.1"/>
    </source>
</evidence>